<dbReference type="EMBL" id="UINC01190177">
    <property type="protein sequence ID" value="SVE04202.1"/>
    <property type="molecule type" value="Genomic_DNA"/>
</dbReference>
<reference evidence="1" key="1">
    <citation type="submission" date="2018-05" db="EMBL/GenBank/DDBJ databases">
        <authorList>
            <person name="Lanie J.A."/>
            <person name="Ng W.-L."/>
            <person name="Kazmierczak K.M."/>
            <person name="Andrzejewski T.M."/>
            <person name="Davidsen T.M."/>
            <person name="Wayne K.J."/>
            <person name="Tettelin H."/>
            <person name="Glass J.I."/>
            <person name="Rusch D."/>
            <person name="Podicherti R."/>
            <person name="Tsui H.-C.T."/>
            <person name="Winkler M.E."/>
        </authorList>
    </citation>
    <scope>NUCLEOTIDE SEQUENCE</scope>
</reference>
<sequence length="59" mass="6434">VVQRLTVALGIFLCAHPRTLGVLVTHPGALRGSMPDGAILKMRHPDRYGKISNPTSRAW</sequence>
<evidence type="ECO:0000313" key="1">
    <source>
        <dbReference type="EMBL" id="SVE04202.1"/>
    </source>
</evidence>
<protein>
    <submittedName>
        <fullName evidence="1">Uncharacterized protein</fullName>
    </submittedName>
</protein>
<accession>A0A383A8Y7</accession>
<gene>
    <name evidence="1" type="ORF">METZ01_LOCUS457056</name>
</gene>
<organism evidence="1">
    <name type="scientific">marine metagenome</name>
    <dbReference type="NCBI Taxonomy" id="408172"/>
    <lineage>
        <taxon>unclassified sequences</taxon>
        <taxon>metagenomes</taxon>
        <taxon>ecological metagenomes</taxon>
    </lineage>
</organism>
<dbReference type="AlphaFoldDB" id="A0A383A8Y7"/>
<proteinExistence type="predicted"/>
<name>A0A383A8Y7_9ZZZZ</name>
<feature type="non-terminal residue" evidence="1">
    <location>
        <position position="1"/>
    </location>
</feature>